<sequence>MIAALANALPDRRLPDRWQPLFGGRTNTAWHGICEASQDVVLKLYAGPALNPLFPNDPEAEAALLHLLAPRGIAPAFLAGFDTQAGRCNLYEHLPGETWQAATAPVAQLMRHLHGVAPPSGLRRSPDGSAALLDQVSAIVSRCETGLDFLTALPRVVVEPSGRNALLHSDIVPGNLIQNADGLHLIDWQCPAIGDPCEDLAVFLSPAMQQVYRGKPLLDTEVATFLMAYGDAGVVARYRQLAPFYHARMAAYCLWQIENGRPDYAAGLQVERVAFQRSLRP</sequence>
<proteinExistence type="predicted"/>
<evidence type="ECO:0000313" key="3">
    <source>
        <dbReference type="Proteomes" id="UP001157961"/>
    </source>
</evidence>
<dbReference type="InterPro" id="IPR002575">
    <property type="entry name" value="Aminoglycoside_PTrfase"/>
</dbReference>
<evidence type="ECO:0000259" key="1">
    <source>
        <dbReference type="Pfam" id="PF01636"/>
    </source>
</evidence>
<keyword evidence="3" id="KW-1185">Reference proteome</keyword>
<dbReference type="EMBL" id="FXTY01000001">
    <property type="protein sequence ID" value="SMP07452.1"/>
    <property type="molecule type" value="Genomic_DNA"/>
</dbReference>
<dbReference type="RefSeq" id="WP_283424599.1">
    <property type="nucleotide sequence ID" value="NZ_FXTY01000001.1"/>
</dbReference>
<protein>
    <submittedName>
        <fullName evidence="2">Phosphotransferase enzyme family protein</fullName>
    </submittedName>
</protein>
<dbReference type="Gene3D" id="3.90.1200.10">
    <property type="match status" value="1"/>
</dbReference>
<name>A0ABY1NEI7_9RHOB</name>
<accession>A0ABY1NEI7</accession>
<dbReference type="Pfam" id="PF01636">
    <property type="entry name" value="APH"/>
    <property type="match status" value="1"/>
</dbReference>
<reference evidence="2 3" key="1">
    <citation type="submission" date="2017-05" db="EMBL/GenBank/DDBJ databases">
        <authorList>
            <person name="Varghese N."/>
            <person name="Submissions S."/>
        </authorList>
    </citation>
    <scope>NUCLEOTIDE SEQUENCE [LARGE SCALE GENOMIC DNA]</scope>
    <source>
        <strain evidence="2 3">DSM 29734</strain>
    </source>
</reference>
<dbReference type="Proteomes" id="UP001157961">
    <property type="component" value="Unassembled WGS sequence"/>
</dbReference>
<dbReference type="SUPFAM" id="SSF56112">
    <property type="entry name" value="Protein kinase-like (PK-like)"/>
    <property type="match status" value="1"/>
</dbReference>
<gene>
    <name evidence="2" type="ORF">SAMN06265373_101759</name>
</gene>
<organism evidence="2 3">
    <name type="scientific">Shimia sagamensis</name>
    <dbReference type="NCBI Taxonomy" id="1566352"/>
    <lineage>
        <taxon>Bacteria</taxon>
        <taxon>Pseudomonadati</taxon>
        <taxon>Pseudomonadota</taxon>
        <taxon>Alphaproteobacteria</taxon>
        <taxon>Rhodobacterales</taxon>
        <taxon>Roseobacteraceae</taxon>
    </lineage>
</organism>
<comment type="caution">
    <text evidence="2">The sequence shown here is derived from an EMBL/GenBank/DDBJ whole genome shotgun (WGS) entry which is preliminary data.</text>
</comment>
<evidence type="ECO:0000313" key="2">
    <source>
        <dbReference type="EMBL" id="SMP07452.1"/>
    </source>
</evidence>
<feature type="domain" description="Aminoglycoside phosphotransferase" evidence="1">
    <location>
        <begin position="19"/>
        <end position="240"/>
    </location>
</feature>
<dbReference type="InterPro" id="IPR011009">
    <property type="entry name" value="Kinase-like_dom_sf"/>
</dbReference>